<dbReference type="EMBL" id="JATAAI010000001">
    <property type="protein sequence ID" value="KAK1748767.1"/>
    <property type="molecule type" value="Genomic_DNA"/>
</dbReference>
<evidence type="ECO:0000313" key="5">
    <source>
        <dbReference type="Proteomes" id="UP001224775"/>
    </source>
</evidence>
<dbReference type="InterPro" id="IPR011990">
    <property type="entry name" value="TPR-like_helical_dom_sf"/>
</dbReference>
<dbReference type="Proteomes" id="UP001224775">
    <property type="component" value="Unassembled WGS sequence"/>
</dbReference>
<evidence type="ECO:0000313" key="4">
    <source>
        <dbReference type="EMBL" id="KAK1748767.1"/>
    </source>
</evidence>
<keyword evidence="1" id="KW-0677">Repeat</keyword>
<feature type="region of interest" description="Disordered" evidence="3">
    <location>
        <begin position="617"/>
        <end position="674"/>
    </location>
</feature>
<evidence type="ECO:0000256" key="2">
    <source>
        <dbReference type="PROSITE-ProRule" id="PRU00708"/>
    </source>
</evidence>
<evidence type="ECO:0000256" key="3">
    <source>
        <dbReference type="SAM" id="MobiDB-lite"/>
    </source>
</evidence>
<dbReference type="AlphaFoldDB" id="A0AAD9DIS1"/>
<feature type="compositionally biased region" description="Basic and acidic residues" evidence="3">
    <location>
        <begin position="617"/>
        <end position="626"/>
    </location>
</feature>
<proteinExistence type="predicted"/>
<dbReference type="PANTHER" id="PTHR47447">
    <property type="entry name" value="OS03G0856100 PROTEIN"/>
    <property type="match status" value="1"/>
</dbReference>
<reference evidence="4" key="1">
    <citation type="submission" date="2023-06" db="EMBL/GenBank/DDBJ databases">
        <title>Survivors Of The Sea: Transcriptome response of Skeletonema marinoi to long-term dormancy.</title>
        <authorList>
            <person name="Pinder M.I.M."/>
            <person name="Kourtchenko O."/>
            <person name="Robertson E.K."/>
            <person name="Larsson T."/>
            <person name="Maumus F."/>
            <person name="Osuna-Cruz C.M."/>
            <person name="Vancaester E."/>
            <person name="Stenow R."/>
            <person name="Vandepoele K."/>
            <person name="Ploug H."/>
            <person name="Bruchert V."/>
            <person name="Godhe A."/>
            <person name="Topel M."/>
        </authorList>
    </citation>
    <scope>NUCLEOTIDE SEQUENCE</scope>
    <source>
        <strain evidence="4">R05AC</strain>
    </source>
</reference>
<dbReference type="Gene3D" id="1.25.40.10">
    <property type="entry name" value="Tetratricopeptide repeat domain"/>
    <property type="match status" value="1"/>
</dbReference>
<dbReference type="NCBIfam" id="TIGR00756">
    <property type="entry name" value="PPR"/>
    <property type="match status" value="1"/>
</dbReference>
<feature type="repeat" description="PPR" evidence="2">
    <location>
        <begin position="791"/>
        <end position="825"/>
    </location>
</feature>
<feature type="compositionally biased region" description="Acidic residues" evidence="3">
    <location>
        <begin position="523"/>
        <end position="534"/>
    </location>
</feature>
<keyword evidence="5" id="KW-1185">Reference proteome</keyword>
<organism evidence="4 5">
    <name type="scientific">Skeletonema marinoi</name>
    <dbReference type="NCBI Taxonomy" id="267567"/>
    <lineage>
        <taxon>Eukaryota</taxon>
        <taxon>Sar</taxon>
        <taxon>Stramenopiles</taxon>
        <taxon>Ochrophyta</taxon>
        <taxon>Bacillariophyta</taxon>
        <taxon>Coscinodiscophyceae</taxon>
        <taxon>Thalassiosirophycidae</taxon>
        <taxon>Thalassiosirales</taxon>
        <taxon>Skeletonemataceae</taxon>
        <taxon>Skeletonema</taxon>
        <taxon>Skeletonema marinoi-dohrnii complex</taxon>
    </lineage>
</organism>
<sequence length="849" mass="94571">MSSSDSPCASLYIIICDKDAVARHFSSRRRLWNLEAECFSLESVGVDGEEYYLLQQIIAEMDAATCSAGGVCTSDSTSIEDLAIYGTTAVVAMGLSTILAMQLDGVSRWFLSPTSLLAKRRREYRYAVEQGSEYTALMIRQHVGGGKGLYDPKTESVVWAKIGSSDTEEMDTLLSEIMDSKKATPVIVAIEQDLEDDNNPNDYHLFLAFPPANAGVSTPAAPNLYQKVRVPLIAFCDKLAKAFKDQMTSTALCFVADASSGMGAEMLTDVVKDCNHGVVSCNNFKSRLDDNPCTDRIQKYSKITTQQFETIIFALCRLDAFRVRESVGVSRTVLFALPGQACVPRLLPLIQKVFVHERHLFVYDESVQEEWELVSETPTVISATIPMAPLRHIRALPGTLANLNSSQASIVEAWMASVDMFLDMKSKEKKNFYTPFVCRAGFLMKRSGIGNGDGSDVSGLALKNVLEFISGSKSRALPKEVLEAAQSSLKRKRSEFEDAPKEDWSLKAAKKLKSCMCCLEPGQGDDEDESDDDGEGKGETTENARSETDQSNAGRSKYVDGKAQFAFDPTMFTGDNNNGARKPDFGATYLPTSAGVAAPPPDQAPQALDHFKRGYSERTSNREREMNGFTNPDRQLPVQENGGGGPQKWQPPAGVKSESGGGGDRPNNHYQPRHQQQRNYNSYNSNYNKHDDKQYTRSYNKYEDRRGSYNNNNRYNKSNGGFSMEDVVDRLCAPRANVCDELDRARQSSPESFTSGRTVTAILSQLGRRRQMNVAMQVWRWMESAQGITRNVYHYNALINVCEKIRDWKMALDLMRQMDEERIPRMKLLTLVQLVRARRGGTGGQRWIC</sequence>
<accession>A0AAD9DIS1</accession>
<feature type="compositionally biased region" description="Basic and acidic residues" evidence="3">
    <location>
        <begin position="535"/>
        <end position="548"/>
    </location>
</feature>
<dbReference type="InterPro" id="IPR002885">
    <property type="entry name" value="PPR_rpt"/>
</dbReference>
<gene>
    <name evidence="4" type="ORF">QTG54_000706</name>
</gene>
<evidence type="ECO:0000256" key="1">
    <source>
        <dbReference type="ARBA" id="ARBA00022737"/>
    </source>
</evidence>
<name>A0AAD9DIS1_9STRA</name>
<protein>
    <submittedName>
        <fullName evidence="4">Uncharacterized protein</fullName>
    </submittedName>
</protein>
<comment type="caution">
    <text evidence="4">The sequence shown here is derived from an EMBL/GenBank/DDBJ whole genome shotgun (WGS) entry which is preliminary data.</text>
</comment>
<feature type="region of interest" description="Disordered" evidence="3">
    <location>
        <begin position="521"/>
        <end position="558"/>
    </location>
</feature>
<dbReference type="PROSITE" id="PS51375">
    <property type="entry name" value="PPR"/>
    <property type="match status" value="1"/>
</dbReference>
<dbReference type="PANTHER" id="PTHR47447:SF17">
    <property type="entry name" value="OS12G0638900 PROTEIN"/>
    <property type="match status" value="1"/>
</dbReference>